<comment type="subcellular location">
    <subcellularLocation>
        <location evidence="1">Cell membrane</location>
        <topology evidence="1">Multi-pass membrane protein</topology>
    </subcellularLocation>
</comment>
<feature type="transmembrane region" description="Helical" evidence="7">
    <location>
        <begin position="91"/>
        <end position="109"/>
    </location>
</feature>
<evidence type="ECO:0000256" key="7">
    <source>
        <dbReference type="SAM" id="Phobius"/>
    </source>
</evidence>
<evidence type="ECO:0000256" key="3">
    <source>
        <dbReference type="ARBA" id="ARBA00022692"/>
    </source>
</evidence>
<gene>
    <name evidence="8" type="ORF">EYF70_02935</name>
</gene>
<dbReference type="EMBL" id="CP036401">
    <property type="protein sequence ID" value="QBI04805.1"/>
    <property type="molecule type" value="Genomic_DNA"/>
</dbReference>
<keyword evidence="3 7" id="KW-0812">Transmembrane</keyword>
<feature type="region of interest" description="Disordered" evidence="6">
    <location>
        <begin position="1"/>
        <end position="20"/>
    </location>
</feature>
<accession>A0ABX5S3Y4</accession>
<dbReference type="InterPro" id="IPR019108">
    <property type="entry name" value="Caa3_assmbl_CtaG-rel"/>
</dbReference>
<keyword evidence="4 7" id="KW-1133">Transmembrane helix</keyword>
<protein>
    <submittedName>
        <fullName evidence="8">Cytochrome c oxidase assembly protein</fullName>
    </submittedName>
</protein>
<feature type="transmembrane region" description="Helical" evidence="7">
    <location>
        <begin position="21"/>
        <end position="39"/>
    </location>
</feature>
<name>A0ABX5S3Y4_9BURK</name>
<reference evidence="8 9" key="1">
    <citation type="submission" date="2019-02" db="EMBL/GenBank/DDBJ databases">
        <title>Draft Genome Sequences of Six Type Strains of the Genus Massilia.</title>
        <authorList>
            <person name="Miess H."/>
            <person name="Frediansyhah A."/>
            <person name="Gross H."/>
        </authorList>
    </citation>
    <scope>NUCLEOTIDE SEQUENCE [LARGE SCALE GENOMIC DNA]</scope>
    <source>
        <strain evidence="8 9">DSM 17472</strain>
    </source>
</reference>
<dbReference type="Pfam" id="PF09678">
    <property type="entry name" value="Caa3_CtaG"/>
    <property type="match status" value="1"/>
</dbReference>
<organism evidence="8 9">
    <name type="scientific">Pseudoduganella albidiflava</name>
    <dbReference type="NCBI Taxonomy" id="321983"/>
    <lineage>
        <taxon>Bacteria</taxon>
        <taxon>Pseudomonadati</taxon>
        <taxon>Pseudomonadota</taxon>
        <taxon>Betaproteobacteria</taxon>
        <taxon>Burkholderiales</taxon>
        <taxon>Oxalobacteraceae</taxon>
        <taxon>Telluria group</taxon>
        <taxon>Pseudoduganella</taxon>
    </lineage>
</organism>
<evidence type="ECO:0000256" key="5">
    <source>
        <dbReference type="ARBA" id="ARBA00023136"/>
    </source>
</evidence>
<evidence type="ECO:0000256" key="1">
    <source>
        <dbReference type="ARBA" id="ARBA00004651"/>
    </source>
</evidence>
<keyword evidence="5 7" id="KW-0472">Membrane</keyword>
<feature type="transmembrane region" description="Helical" evidence="7">
    <location>
        <begin position="129"/>
        <end position="149"/>
    </location>
</feature>
<dbReference type="Proteomes" id="UP000292307">
    <property type="component" value="Chromosome"/>
</dbReference>
<feature type="transmembrane region" description="Helical" evidence="7">
    <location>
        <begin position="59"/>
        <end position="79"/>
    </location>
</feature>
<keyword evidence="9" id="KW-1185">Reference proteome</keyword>
<proteinExistence type="predicted"/>
<evidence type="ECO:0000313" key="9">
    <source>
        <dbReference type="Proteomes" id="UP000292307"/>
    </source>
</evidence>
<evidence type="ECO:0000256" key="6">
    <source>
        <dbReference type="SAM" id="MobiDB-lite"/>
    </source>
</evidence>
<evidence type="ECO:0000256" key="4">
    <source>
        <dbReference type="ARBA" id="ARBA00022989"/>
    </source>
</evidence>
<keyword evidence="2" id="KW-1003">Cell membrane</keyword>
<feature type="transmembrane region" description="Helical" evidence="7">
    <location>
        <begin position="286"/>
        <end position="309"/>
    </location>
</feature>
<sequence>MGAGGRCCSTPLQKRGADPPGPTPGFALGVAILLVAPLPGHAHIVSKAQPEALRWGADWWVLACLALSLLLYAAGLAKLWPRLGQGRGPALGRAAYFGAGWLAMAAALASPLDPAGAMLFAAHMVQHELLMIVAAPLLVLGRPFGPWLWALPAAWRRAIGHGVHWRPWAVAWQAVTRPMSAWLIHFAALWVWHAPPLFQLALRDDTVHAWQHASFLFPALLFWWAVLGARGPAPGAAMLYLFTTMMHTGALGALFALSGTVWYPAYGDGPLAFGLMPLEDQQLGGLVMWIPGGLAYVIAGLALCLRWLAPVRNTWTGSSPRSPGKP</sequence>
<evidence type="ECO:0000256" key="2">
    <source>
        <dbReference type="ARBA" id="ARBA00022475"/>
    </source>
</evidence>
<evidence type="ECO:0000313" key="8">
    <source>
        <dbReference type="EMBL" id="QBI04805.1"/>
    </source>
</evidence>
<feature type="transmembrane region" description="Helical" evidence="7">
    <location>
        <begin position="239"/>
        <end position="266"/>
    </location>
</feature>